<feature type="transmembrane region" description="Helical" evidence="1">
    <location>
        <begin position="21"/>
        <end position="40"/>
    </location>
</feature>
<reference evidence="3" key="1">
    <citation type="submission" date="2020-06" db="EMBL/GenBank/DDBJ databases">
        <authorList>
            <person name="Li T."/>
            <person name="Hu X."/>
            <person name="Zhang T."/>
            <person name="Song X."/>
            <person name="Zhang H."/>
            <person name="Dai N."/>
            <person name="Sheng W."/>
            <person name="Hou X."/>
            <person name="Wei L."/>
        </authorList>
    </citation>
    <scope>NUCLEOTIDE SEQUENCE</scope>
    <source>
        <strain evidence="3">G02</strain>
        <tissue evidence="3">Leaf</tissue>
    </source>
</reference>
<accession>A0AAW2PHK8</accession>
<name>A0AAW2PHK8_SESRA</name>
<keyword evidence="1" id="KW-1133">Transmembrane helix</keyword>
<keyword evidence="1" id="KW-0472">Membrane</keyword>
<feature type="domain" description="Reverse transcriptase zinc-binding" evidence="2">
    <location>
        <begin position="194"/>
        <end position="277"/>
    </location>
</feature>
<gene>
    <name evidence="3" type="ORF">Sradi_3968300</name>
</gene>
<evidence type="ECO:0000313" key="3">
    <source>
        <dbReference type="EMBL" id="KAL0355214.1"/>
    </source>
</evidence>
<reference evidence="3" key="2">
    <citation type="journal article" date="2024" name="Plant">
        <title>Genomic evolution and insights into agronomic trait innovations of Sesamum species.</title>
        <authorList>
            <person name="Miao H."/>
            <person name="Wang L."/>
            <person name="Qu L."/>
            <person name="Liu H."/>
            <person name="Sun Y."/>
            <person name="Le M."/>
            <person name="Wang Q."/>
            <person name="Wei S."/>
            <person name="Zheng Y."/>
            <person name="Lin W."/>
            <person name="Duan Y."/>
            <person name="Cao H."/>
            <person name="Xiong S."/>
            <person name="Wang X."/>
            <person name="Wei L."/>
            <person name="Li C."/>
            <person name="Ma Q."/>
            <person name="Ju M."/>
            <person name="Zhao R."/>
            <person name="Li G."/>
            <person name="Mu C."/>
            <person name="Tian Q."/>
            <person name="Mei H."/>
            <person name="Zhang T."/>
            <person name="Gao T."/>
            <person name="Zhang H."/>
        </authorList>
    </citation>
    <scope>NUCLEOTIDE SEQUENCE</scope>
    <source>
        <strain evidence="3">G02</strain>
    </source>
</reference>
<keyword evidence="1" id="KW-0812">Transmembrane</keyword>
<evidence type="ECO:0000256" key="1">
    <source>
        <dbReference type="SAM" id="Phobius"/>
    </source>
</evidence>
<proteinExistence type="predicted"/>
<dbReference type="EMBL" id="JACGWJ010000017">
    <property type="protein sequence ID" value="KAL0355214.1"/>
    <property type="molecule type" value="Genomic_DNA"/>
</dbReference>
<dbReference type="Pfam" id="PF13966">
    <property type="entry name" value="zf-RVT"/>
    <property type="match status" value="1"/>
</dbReference>
<dbReference type="AlphaFoldDB" id="A0AAW2PHK8"/>
<dbReference type="InterPro" id="IPR026960">
    <property type="entry name" value="RVT-Znf"/>
</dbReference>
<comment type="caution">
    <text evidence="3">The sequence shown here is derived from an EMBL/GenBank/DDBJ whole genome shotgun (WGS) entry which is preliminary data.</text>
</comment>
<dbReference type="PANTHER" id="PTHR33116">
    <property type="entry name" value="REVERSE TRANSCRIPTASE ZINC-BINDING DOMAIN-CONTAINING PROTEIN-RELATED-RELATED"/>
    <property type="match status" value="1"/>
</dbReference>
<protein>
    <recommendedName>
        <fullName evidence="2">Reverse transcriptase zinc-binding domain-containing protein</fullName>
    </recommendedName>
</protein>
<dbReference type="PANTHER" id="PTHR33116:SF84">
    <property type="entry name" value="RNA-DIRECTED DNA POLYMERASE"/>
    <property type="match status" value="1"/>
</dbReference>
<organism evidence="3">
    <name type="scientific">Sesamum radiatum</name>
    <name type="common">Black benniseed</name>
    <dbReference type="NCBI Taxonomy" id="300843"/>
    <lineage>
        <taxon>Eukaryota</taxon>
        <taxon>Viridiplantae</taxon>
        <taxon>Streptophyta</taxon>
        <taxon>Embryophyta</taxon>
        <taxon>Tracheophyta</taxon>
        <taxon>Spermatophyta</taxon>
        <taxon>Magnoliopsida</taxon>
        <taxon>eudicotyledons</taxon>
        <taxon>Gunneridae</taxon>
        <taxon>Pentapetalae</taxon>
        <taxon>asterids</taxon>
        <taxon>lamiids</taxon>
        <taxon>Lamiales</taxon>
        <taxon>Pedaliaceae</taxon>
        <taxon>Sesamum</taxon>
    </lineage>
</organism>
<evidence type="ECO:0000259" key="2">
    <source>
        <dbReference type="Pfam" id="PF13966"/>
    </source>
</evidence>
<sequence length="317" mass="37134">MIRVLLSPEKKAVSIAHRIKSIIGFVMKMLPITYLGAPLYKGNKRKALFENLIDEIRAKVIGWEHCLLLYGGRLQLIRSVLSSMSIYLFQVLNPRISTIQKLEQLFAKFFWGSNSQKRKIHWTKWHNICFPTDEGGLGIRNLRDMITTFSYKLWWRLRLNNSLWSEFTISTLANLVETQCNLHIPVKLSKHGAFTTKSAWEEIRSNQPVQPLYRSLWSKLIMPNISVFAWRLIHNWIPVDDRLKQKGITLVSKCCCCEAEETVPHLFFHNEQSLEVWGYFVAKFQINIPQTNDIANIIQSWKHRLSTKPHIRDVILY</sequence>